<evidence type="ECO:0000256" key="8">
    <source>
        <dbReference type="SAM" id="MobiDB-lite"/>
    </source>
</evidence>
<organism evidence="11 12">
    <name type="scientific">Alcaligenes xylosoxydans xylosoxydans</name>
    <name type="common">Achromobacter xylosoxidans</name>
    <dbReference type="NCBI Taxonomy" id="85698"/>
    <lineage>
        <taxon>Bacteria</taxon>
        <taxon>Pseudomonadati</taxon>
        <taxon>Pseudomonadota</taxon>
        <taxon>Betaproteobacteria</taxon>
        <taxon>Burkholderiales</taxon>
        <taxon>Alcaligenaceae</taxon>
        <taxon>Achromobacter</taxon>
    </lineage>
</organism>
<dbReference type="RefSeq" id="WP_269863636.1">
    <property type="nucleotide sequence ID" value="NZ_JAPZVI010000005.1"/>
</dbReference>
<feature type="chain" id="PRO_5040863821" evidence="9">
    <location>
        <begin position="36"/>
        <end position="439"/>
    </location>
</feature>
<feature type="domain" description="Cytochrome c" evidence="10">
    <location>
        <begin position="118"/>
        <end position="286"/>
    </location>
</feature>
<feature type="signal peptide" evidence="9">
    <location>
        <begin position="1"/>
        <end position="35"/>
    </location>
</feature>
<proteinExistence type="predicted"/>
<sequence length="439" mass="46988">MPLRGKSRLRPNALATVLHAIPLALLLATASSASGQQPASTPSGMASNAACHDPTGWNIACLRARYSGPAAAWPAPTIDPGVQWHEWAPVPPVASPPLQWTAANPGQAELAADVARPAIVALGQMLFFDTRLSRKGEVSCASCHQPQRAFTDGLPLAVGEDKLMGRRRSTPLYAAPFAPRLFWDGRAASLKEQVMGPLHDPREMNHDAAGAVARLRQTDMYPKRFLEAFGGAPVAASPAAASALPTVAWASSAATSTASTTASTPASAIDADRLARALAAYVASLRPEKTRFDDFLAGRADALDDTELLGLHLFRTQGRCMNCHNGPLLTDHKFHNIGLSFYGRRNQDLGRYEATRDPADLGRFRTPSLRNVAQAGPWMHNGLFPDLRGLLRMYNAGMGREAPPADPPDPHAPRKSAHIKPLDLSPAEIDALLAFLKTL</sequence>
<dbReference type="GO" id="GO:0009055">
    <property type="term" value="F:electron transfer activity"/>
    <property type="evidence" value="ECO:0007669"/>
    <property type="project" value="InterPro"/>
</dbReference>
<feature type="region of interest" description="Disordered" evidence="8">
    <location>
        <begin position="398"/>
        <end position="420"/>
    </location>
</feature>
<dbReference type="PROSITE" id="PS51007">
    <property type="entry name" value="CYTC"/>
    <property type="match status" value="2"/>
</dbReference>
<evidence type="ECO:0000313" key="11">
    <source>
        <dbReference type="EMBL" id="MCZ8401713.1"/>
    </source>
</evidence>
<name>A0A9X3KWZ5_ALCXX</name>
<dbReference type="GO" id="GO:0046872">
    <property type="term" value="F:metal ion binding"/>
    <property type="evidence" value="ECO:0007669"/>
    <property type="project" value="UniProtKB-KW"/>
</dbReference>
<dbReference type="InterPro" id="IPR036909">
    <property type="entry name" value="Cyt_c-like_dom_sf"/>
</dbReference>
<comment type="caution">
    <text evidence="11">The sequence shown here is derived from an EMBL/GenBank/DDBJ whole genome shotgun (WGS) entry which is preliminary data.</text>
</comment>
<evidence type="ECO:0000256" key="7">
    <source>
        <dbReference type="PROSITE-ProRule" id="PRU00433"/>
    </source>
</evidence>
<evidence type="ECO:0000256" key="6">
    <source>
        <dbReference type="ARBA" id="ARBA00023004"/>
    </source>
</evidence>
<evidence type="ECO:0000313" key="12">
    <source>
        <dbReference type="Proteomes" id="UP001141992"/>
    </source>
</evidence>
<dbReference type="AlphaFoldDB" id="A0A9X3KWZ5"/>
<evidence type="ECO:0000256" key="5">
    <source>
        <dbReference type="ARBA" id="ARBA00023002"/>
    </source>
</evidence>
<keyword evidence="11" id="KW-0575">Peroxidase</keyword>
<dbReference type="PANTHER" id="PTHR30600:SF10">
    <property type="entry name" value="BLL6722 PROTEIN"/>
    <property type="match status" value="1"/>
</dbReference>
<evidence type="ECO:0000256" key="2">
    <source>
        <dbReference type="ARBA" id="ARBA00022617"/>
    </source>
</evidence>
<evidence type="ECO:0000256" key="4">
    <source>
        <dbReference type="ARBA" id="ARBA00022729"/>
    </source>
</evidence>
<dbReference type="GO" id="GO:0004130">
    <property type="term" value="F:cytochrome-c peroxidase activity"/>
    <property type="evidence" value="ECO:0007669"/>
    <property type="project" value="TreeGrafter"/>
</dbReference>
<keyword evidence="5" id="KW-0560">Oxidoreductase</keyword>
<keyword evidence="2 7" id="KW-0349">Heme</keyword>
<keyword evidence="6 7" id="KW-0408">Iron</keyword>
<dbReference type="InterPro" id="IPR051395">
    <property type="entry name" value="Cytochrome_c_Peroxidase/MauG"/>
</dbReference>
<reference evidence="11" key="1">
    <citation type="submission" date="2022-12" db="EMBL/GenBank/DDBJ databases">
        <authorList>
            <person name="Voronina O.L."/>
            <person name="Kunda M.S."/>
            <person name="Ryzhova N."/>
            <person name="Aksenova E.I."/>
        </authorList>
    </citation>
    <scope>NUCLEOTIDE SEQUENCE</scope>
    <source>
        <strain evidence="11">SCCH136:Ach223948</strain>
    </source>
</reference>
<protein>
    <submittedName>
        <fullName evidence="11">Cytochrome-c peroxidase</fullName>
    </submittedName>
</protein>
<dbReference type="EMBL" id="JAPZVI010000005">
    <property type="protein sequence ID" value="MCZ8401713.1"/>
    <property type="molecule type" value="Genomic_DNA"/>
</dbReference>
<keyword evidence="3 7" id="KW-0479">Metal-binding</keyword>
<dbReference type="GO" id="GO:0030313">
    <property type="term" value="C:cell envelope"/>
    <property type="evidence" value="ECO:0007669"/>
    <property type="project" value="UniProtKB-SubCell"/>
</dbReference>
<evidence type="ECO:0000256" key="9">
    <source>
        <dbReference type="SAM" id="SignalP"/>
    </source>
</evidence>
<dbReference type="SUPFAM" id="SSF46626">
    <property type="entry name" value="Cytochrome c"/>
    <property type="match status" value="2"/>
</dbReference>
<feature type="domain" description="Cytochrome c" evidence="10">
    <location>
        <begin position="305"/>
        <end position="439"/>
    </location>
</feature>
<dbReference type="Pfam" id="PF03150">
    <property type="entry name" value="CCP_MauG"/>
    <property type="match status" value="1"/>
</dbReference>
<comment type="subcellular location">
    <subcellularLocation>
        <location evidence="1">Cell envelope</location>
    </subcellularLocation>
</comment>
<accession>A0A9X3KWZ5</accession>
<dbReference type="GO" id="GO:0020037">
    <property type="term" value="F:heme binding"/>
    <property type="evidence" value="ECO:0007669"/>
    <property type="project" value="InterPro"/>
</dbReference>
<dbReference type="PANTHER" id="PTHR30600">
    <property type="entry name" value="CYTOCHROME C PEROXIDASE-RELATED"/>
    <property type="match status" value="1"/>
</dbReference>
<keyword evidence="4 9" id="KW-0732">Signal</keyword>
<evidence type="ECO:0000256" key="3">
    <source>
        <dbReference type="ARBA" id="ARBA00022723"/>
    </source>
</evidence>
<dbReference type="Gene3D" id="1.10.760.10">
    <property type="entry name" value="Cytochrome c-like domain"/>
    <property type="match status" value="2"/>
</dbReference>
<dbReference type="InterPro" id="IPR009056">
    <property type="entry name" value="Cyt_c-like_dom"/>
</dbReference>
<evidence type="ECO:0000259" key="10">
    <source>
        <dbReference type="PROSITE" id="PS51007"/>
    </source>
</evidence>
<dbReference type="Proteomes" id="UP001141992">
    <property type="component" value="Unassembled WGS sequence"/>
</dbReference>
<evidence type="ECO:0000256" key="1">
    <source>
        <dbReference type="ARBA" id="ARBA00004196"/>
    </source>
</evidence>
<gene>
    <name evidence="11" type="ORF">O9570_09670</name>
</gene>
<dbReference type="InterPro" id="IPR004852">
    <property type="entry name" value="Di-haem_cyt_c_peroxidsae"/>
</dbReference>